<evidence type="ECO:0000259" key="4">
    <source>
        <dbReference type="PROSITE" id="PS50995"/>
    </source>
</evidence>
<sequence>MFNAITIEATFHLAHAIKQQLSSLLENQDLGVASMHVRVLKVIGKSNASTAMDIAGLFKRDKAQITRLINQLIDQGLVQKKPNPDDKRSQLLALTSAGQALQEILRTLSDEMESKMTQGIEAEDLATFTRVAQKMTRNLENS</sequence>
<dbReference type="SUPFAM" id="SSF46785">
    <property type="entry name" value="Winged helix' DNA-binding domain"/>
    <property type="match status" value="1"/>
</dbReference>
<dbReference type="InterPro" id="IPR036388">
    <property type="entry name" value="WH-like_DNA-bd_sf"/>
</dbReference>
<organism evidence="5 6">
    <name type="scientific">Marinomonas phaeophyticola</name>
    <dbReference type="NCBI Taxonomy" id="3004091"/>
    <lineage>
        <taxon>Bacteria</taxon>
        <taxon>Pseudomonadati</taxon>
        <taxon>Pseudomonadota</taxon>
        <taxon>Gammaproteobacteria</taxon>
        <taxon>Oceanospirillales</taxon>
        <taxon>Oceanospirillaceae</taxon>
        <taxon>Marinomonas</taxon>
    </lineage>
</organism>
<dbReference type="Gene3D" id="1.10.10.10">
    <property type="entry name" value="Winged helix-like DNA-binding domain superfamily/Winged helix DNA-binding domain"/>
    <property type="match status" value="1"/>
</dbReference>
<evidence type="ECO:0000256" key="3">
    <source>
        <dbReference type="ARBA" id="ARBA00023163"/>
    </source>
</evidence>
<reference evidence="5" key="1">
    <citation type="submission" date="2022-12" db="EMBL/GenBank/DDBJ databases">
        <title>Marinomonas 15G1-11 sp. nov, isolated from marine algae.</title>
        <authorList>
            <person name="Butt M."/>
            <person name="Choi D.G."/>
            <person name="Kim J.M."/>
            <person name="Lee J.K."/>
            <person name="Baek J.H."/>
            <person name="Jeon C.O."/>
        </authorList>
    </citation>
    <scope>NUCLEOTIDE SEQUENCE</scope>
    <source>
        <strain evidence="5">15G1-11</strain>
    </source>
</reference>
<dbReference type="PROSITE" id="PS50995">
    <property type="entry name" value="HTH_MARR_2"/>
    <property type="match status" value="1"/>
</dbReference>
<proteinExistence type="predicted"/>
<dbReference type="EMBL" id="JAPUBN010000013">
    <property type="protein sequence ID" value="MCZ2721574.1"/>
    <property type="molecule type" value="Genomic_DNA"/>
</dbReference>
<dbReference type="InterPro" id="IPR023187">
    <property type="entry name" value="Tscrpt_reg_MarR-type_CS"/>
</dbReference>
<evidence type="ECO:0000313" key="5">
    <source>
        <dbReference type="EMBL" id="MCZ2721574.1"/>
    </source>
</evidence>
<dbReference type="InterPro" id="IPR000835">
    <property type="entry name" value="HTH_MarR-typ"/>
</dbReference>
<dbReference type="PANTHER" id="PTHR42756:SF1">
    <property type="entry name" value="TRANSCRIPTIONAL REPRESSOR OF EMRAB OPERON"/>
    <property type="match status" value="1"/>
</dbReference>
<dbReference type="PRINTS" id="PR00598">
    <property type="entry name" value="HTHMARR"/>
</dbReference>
<name>A0ABT4JVI6_9GAMM</name>
<dbReference type="Pfam" id="PF12802">
    <property type="entry name" value="MarR_2"/>
    <property type="match status" value="1"/>
</dbReference>
<keyword evidence="2" id="KW-0238">DNA-binding</keyword>
<accession>A0ABT4JVI6</accession>
<dbReference type="Proteomes" id="UP001149719">
    <property type="component" value="Unassembled WGS sequence"/>
</dbReference>
<dbReference type="PANTHER" id="PTHR42756">
    <property type="entry name" value="TRANSCRIPTIONAL REGULATOR, MARR"/>
    <property type="match status" value="1"/>
</dbReference>
<keyword evidence="6" id="KW-1185">Reference proteome</keyword>
<dbReference type="RefSeq" id="WP_269124455.1">
    <property type="nucleotide sequence ID" value="NZ_JAPUBN010000013.1"/>
</dbReference>
<protein>
    <submittedName>
        <fullName evidence="5">MarR family transcriptional regulator</fullName>
    </submittedName>
</protein>
<dbReference type="InterPro" id="IPR036390">
    <property type="entry name" value="WH_DNA-bd_sf"/>
</dbReference>
<evidence type="ECO:0000256" key="2">
    <source>
        <dbReference type="ARBA" id="ARBA00023125"/>
    </source>
</evidence>
<evidence type="ECO:0000313" key="6">
    <source>
        <dbReference type="Proteomes" id="UP001149719"/>
    </source>
</evidence>
<gene>
    <name evidence="5" type="ORF">O1D97_07885</name>
</gene>
<keyword evidence="1" id="KW-0805">Transcription regulation</keyword>
<keyword evidence="3" id="KW-0804">Transcription</keyword>
<feature type="domain" description="HTH marR-type" evidence="4">
    <location>
        <begin position="1"/>
        <end position="137"/>
    </location>
</feature>
<comment type="caution">
    <text evidence="5">The sequence shown here is derived from an EMBL/GenBank/DDBJ whole genome shotgun (WGS) entry which is preliminary data.</text>
</comment>
<dbReference type="PROSITE" id="PS01117">
    <property type="entry name" value="HTH_MARR_1"/>
    <property type="match status" value="1"/>
</dbReference>
<evidence type="ECO:0000256" key="1">
    <source>
        <dbReference type="ARBA" id="ARBA00023015"/>
    </source>
</evidence>
<dbReference type="SMART" id="SM00347">
    <property type="entry name" value="HTH_MARR"/>
    <property type="match status" value="1"/>
</dbReference>